<reference evidence="1" key="1">
    <citation type="submission" date="2019-04" db="EMBL/GenBank/DDBJ databases">
        <title>Microbes associate with the intestines of laboratory mice.</title>
        <authorList>
            <person name="Navarre W."/>
            <person name="Wong E."/>
            <person name="Huang K."/>
            <person name="Tropini C."/>
            <person name="Ng K."/>
            <person name="Yu B."/>
        </authorList>
    </citation>
    <scope>NUCLEOTIDE SEQUENCE</scope>
    <source>
        <strain evidence="1">NM04_E33</strain>
    </source>
</reference>
<accession>A0AC61RD24</accession>
<protein>
    <submittedName>
        <fullName evidence="1">Patatin</fullName>
    </submittedName>
</protein>
<sequence>MLLHKLSKIVVRTVLLSVVMALPTTFAHAGEREKVGLVLSGGGAKGIAHVGIIKALEDNDIPIDYVAGTSMGAIVGSLYSCGWSPERMLKMFTSKDFSNWSTGTISKDEVYYFNTPAPTPQWLSLNVNFKDTTDMVGQIIPTSLISPLPMNIEFMRLYAPYSEQCGENFNDLFVPFRCVTSDVYHKRKIVCRSGSLGDAVRASMSFPLVFRPIEMDGVLVYDGGIYDNFPVDVMREDFKPDFIIGVSVSSADTKPKKGDIYSQLEDMIIQNNNYSLPAAEGVKIQVPVLDFGVLDFGAAEEIYSIGYKTGLSMVDSIKSRLSAREPLGDVTARRQRFAAATPDVMFDSVSVTGATPGQARYLKYLFDEGKPNDKISMDQVQNAYYRAVTDGKLSDLLPQAELGKDGHNTLLLEATVKNPWSLGVGGWITSSTNNMLYINLGYHTLSFNSMDIDLSGWIGQSYYAAKLRSRFAMRSALPSYMELSAVVSRQKYYDSELLFYQNSTPSFITDLQGFFRLDYCWALGRKAKGFANLTWGWESNDYFPYNSGDFADGDKDKSHYRIAAFKTGVELNTLNDQMYPSSGKEWRLNILLSHEQNKFMQGDSDESDWWTSHLRGSAELMWKHYFSLHPKFKLGAMVNGIVTLQKLYQNYTATLVHAPAFAPTPATRNYFNVAFRSDNYGAIGLSPVWTPYSRAQLRGDFFAYCPIRDVAADAAGNAVYDGWMRHPQFIGEVALVYNFPFASLSLYANYLSSPRGNWNFGINFGLYFQAPKLLR</sequence>
<gene>
    <name evidence="1" type="ORF">E5331_12110</name>
</gene>
<evidence type="ECO:0000313" key="1">
    <source>
        <dbReference type="EMBL" id="TGY78088.1"/>
    </source>
</evidence>
<name>A0AC61RD24_9BACT</name>
<keyword evidence="2" id="KW-1185">Reference proteome</keyword>
<organism evidence="1 2">
    <name type="scientific">Lepagella muris</name>
    <dbReference type="NCBI Taxonomy" id="3032870"/>
    <lineage>
        <taxon>Bacteria</taxon>
        <taxon>Pseudomonadati</taxon>
        <taxon>Bacteroidota</taxon>
        <taxon>Bacteroidia</taxon>
        <taxon>Bacteroidales</taxon>
        <taxon>Muribaculaceae</taxon>
        <taxon>Lepagella</taxon>
    </lineage>
</organism>
<proteinExistence type="predicted"/>
<comment type="caution">
    <text evidence="1">The sequence shown here is derived from an EMBL/GenBank/DDBJ whole genome shotgun (WGS) entry which is preliminary data.</text>
</comment>
<dbReference type="Proteomes" id="UP000306319">
    <property type="component" value="Unassembled WGS sequence"/>
</dbReference>
<dbReference type="EMBL" id="SRYB01000017">
    <property type="protein sequence ID" value="TGY78088.1"/>
    <property type="molecule type" value="Genomic_DNA"/>
</dbReference>
<evidence type="ECO:0000313" key="2">
    <source>
        <dbReference type="Proteomes" id="UP000306319"/>
    </source>
</evidence>